<dbReference type="GO" id="GO:0005524">
    <property type="term" value="F:ATP binding"/>
    <property type="evidence" value="ECO:0007669"/>
    <property type="project" value="UniProtKB-KW"/>
</dbReference>
<dbReference type="Pfam" id="PF00501">
    <property type="entry name" value="AMP-binding"/>
    <property type="match status" value="1"/>
</dbReference>
<keyword evidence="4" id="KW-0276">Fatty acid metabolism</keyword>
<feature type="domain" description="AMP-dependent synthetase/ligase" evidence="9">
    <location>
        <begin position="132"/>
        <end position="574"/>
    </location>
</feature>
<dbReference type="Gene3D" id="3.40.50.12780">
    <property type="entry name" value="N-terminal domain of ligase-like"/>
    <property type="match status" value="1"/>
</dbReference>
<evidence type="ECO:0000313" key="10">
    <source>
        <dbReference type="Proteomes" id="UP000095280"/>
    </source>
</evidence>
<protein>
    <recommendedName>
        <fullName evidence="7">long-chain-fatty-acid--CoA ligase</fullName>
        <ecNumber evidence="7">6.2.1.3</ecNumber>
    </recommendedName>
</protein>
<dbReference type="PROSITE" id="PS00455">
    <property type="entry name" value="AMP_BINDING"/>
    <property type="match status" value="1"/>
</dbReference>
<reference evidence="11" key="1">
    <citation type="submission" date="2016-11" db="UniProtKB">
        <authorList>
            <consortium name="WormBaseParasite"/>
        </authorList>
    </citation>
    <scope>IDENTIFICATION</scope>
</reference>
<dbReference type="InterPro" id="IPR000873">
    <property type="entry name" value="AMP-dep_synth/lig_dom"/>
</dbReference>
<dbReference type="Proteomes" id="UP000095280">
    <property type="component" value="Unplaced"/>
</dbReference>
<evidence type="ECO:0000256" key="2">
    <source>
        <dbReference type="ARBA" id="ARBA00022598"/>
    </source>
</evidence>
<proteinExistence type="inferred from homology"/>
<evidence type="ECO:0000256" key="3">
    <source>
        <dbReference type="ARBA" id="ARBA00022741"/>
    </source>
</evidence>
<dbReference type="PANTHER" id="PTHR43272">
    <property type="entry name" value="LONG-CHAIN-FATTY-ACID--COA LIGASE"/>
    <property type="match status" value="1"/>
</dbReference>
<evidence type="ECO:0000256" key="5">
    <source>
        <dbReference type="ARBA" id="ARBA00022840"/>
    </source>
</evidence>
<evidence type="ECO:0000259" key="9">
    <source>
        <dbReference type="Pfam" id="PF00501"/>
    </source>
</evidence>
<dbReference type="SUPFAM" id="SSF56801">
    <property type="entry name" value="Acetyl-CoA synthetase-like"/>
    <property type="match status" value="1"/>
</dbReference>
<dbReference type="WBParaSite" id="maker-uti_cns_0003749-snap-gene-0.5-mRNA-1">
    <property type="protein sequence ID" value="maker-uti_cns_0003749-snap-gene-0.5-mRNA-1"/>
    <property type="gene ID" value="maker-uti_cns_0003749-snap-gene-0.5"/>
</dbReference>
<keyword evidence="4" id="KW-0443">Lipid metabolism</keyword>
<evidence type="ECO:0000256" key="8">
    <source>
        <dbReference type="SAM" id="MobiDB-lite"/>
    </source>
</evidence>
<keyword evidence="5" id="KW-0067">ATP-binding</keyword>
<dbReference type="GO" id="GO:0005783">
    <property type="term" value="C:endoplasmic reticulum"/>
    <property type="evidence" value="ECO:0007669"/>
    <property type="project" value="TreeGrafter"/>
</dbReference>
<dbReference type="GO" id="GO:0035336">
    <property type="term" value="P:long-chain fatty-acyl-CoA metabolic process"/>
    <property type="evidence" value="ECO:0007669"/>
    <property type="project" value="TreeGrafter"/>
</dbReference>
<dbReference type="InterPro" id="IPR042099">
    <property type="entry name" value="ANL_N_sf"/>
</dbReference>
<keyword evidence="10" id="KW-1185">Reference proteome</keyword>
<evidence type="ECO:0000256" key="6">
    <source>
        <dbReference type="ARBA" id="ARBA00024484"/>
    </source>
</evidence>
<accession>A0A1I8H0L3</accession>
<name>A0A1I8H0L3_9PLAT</name>
<dbReference type="EC" id="6.2.1.3" evidence="7"/>
<dbReference type="GO" id="GO:0005886">
    <property type="term" value="C:plasma membrane"/>
    <property type="evidence" value="ECO:0007669"/>
    <property type="project" value="TreeGrafter"/>
</dbReference>
<evidence type="ECO:0000256" key="4">
    <source>
        <dbReference type="ARBA" id="ARBA00022832"/>
    </source>
</evidence>
<comment type="similarity">
    <text evidence="1">Belongs to the ATP-dependent AMP-binding enzyme family.</text>
</comment>
<evidence type="ECO:0000256" key="7">
    <source>
        <dbReference type="ARBA" id="ARBA00026121"/>
    </source>
</evidence>
<dbReference type="Gene3D" id="3.30.300.30">
    <property type="match status" value="1"/>
</dbReference>
<dbReference type="GO" id="GO:0005811">
    <property type="term" value="C:lipid droplet"/>
    <property type="evidence" value="ECO:0007669"/>
    <property type="project" value="TreeGrafter"/>
</dbReference>
<feature type="region of interest" description="Disordered" evidence="8">
    <location>
        <begin position="677"/>
        <end position="699"/>
    </location>
</feature>
<sequence>MQNFLIWSMDAVSGLYSLVTLPLYYAANLTFWPNSTTVSSSKQQAVVATVKVDYPGTDEDGSCPAVWASSAVAQAAAETGKSVPDCLASRPFAGVENLADLLDQAAGKYPERRCFGTRQLLAEADELQPDGRKFKKQSLGPYSWLSYRSVHRRVIQLAKSLRSQRQQQLGLRPGVRVALYAETRADWQLCAQACFRCGLPVVTLYASLGEDALAYGVNQSEAAVLVTSLSLLDKVTKMLDQMPNIRCVIYLDGGVGDESALVSGRPAESRQSVRLVGLSQLIGEDVDDATEDDTAAAAVSEPGDLAVLMYTSGSTGQPKGVMISHANLLAMAAGVARRIPELGSRADDSYLAYLPLAHVLELAAELACLACGVAIGYGSPLTLTDASNKVKPGTPGDATALRPSLMAAVPAVLDRASRAVRDRAEARGAIGRALLTWALDYKLRWGLRGWATPLLDRLVFKKVSVILGGRLRLMLSGGAPLSAETHTFAMSAFGSPVVQGFGLTETCGAGCIQASPGPGHQPLAATPLGSAGPPLDSCLLRLRDWPEGGYSKADKPWPRGELLIGGPCVTAGYFQMPELTGQDFWTDGCGVRWFCTGDVGQVAGTAGLQIVDRKKDLVKLQGGEYVSLGKVELALSSSPIVEQLCAYADSRRDFVVLLVVPKRRRLMQLAQQLGLRPVPTDATGGGQSHANGDGLQPDEALLSDPRLRKAALDELTAAAKGRLERFETPARVHLCAETAWLPESGLVTDSFKLRRRQLLDRYRKAIEDMYGREDC</sequence>
<evidence type="ECO:0000256" key="1">
    <source>
        <dbReference type="ARBA" id="ARBA00006432"/>
    </source>
</evidence>
<dbReference type="InterPro" id="IPR045851">
    <property type="entry name" value="AMP-bd_C_sf"/>
</dbReference>
<evidence type="ECO:0000313" key="11">
    <source>
        <dbReference type="WBParaSite" id="maker-uti_cns_0003749-snap-gene-0.5-mRNA-1"/>
    </source>
</evidence>
<dbReference type="GO" id="GO:0030182">
    <property type="term" value="P:neuron differentiation"/>
    <property type="evidence" value="ECO:0007669"/>
    <property type="project" value="TreeGrafter"/>
</dbReference>
<dbReference type="AlphaFoldDB" id="A0A1I8H0L3"/>
<comment type="catalytic activity">
    <reaction evidence="6">
        <text>a long-chain fatty acid + ATP + CoA = a long-chain fatty acyl-CoA + AMP + diphosphate</text>
        <dbReference type="Rhea" id="RHEA:15421"/>
        <dbReference type="ChEBI" id="CHEBI:30616"/>
        <dbReference type="ChEBI" id="CHEBI:33019"/>
        <dbReference type="ChEBI" id="CHEBI:57287"/>
        <dbReference type="ChEBI" id="CHEBI:57560"/>
        <dbReference type="ChEBI" id="CHEBI:83139"/>
        <dbReference type="ChEBI" id="CHEBI:456215"/>
        <dbReference type="EC" id="6.2.1.3"/>
    </reaction>
    <physiologicalReaction direction="left-to-right" evidence="6">
        <dbReference type="Rhea" id="RHEA:15422"/>
    </physiologicalReaction>
</comment>
<keyword evidence="2" id="KW-0436">Ligase</keyword>
<dbReference type="PANTHER" id="PTHR43272:SF83">
    <property type="entry name" value="ACYL-COA SYNTHETASE LONG-CHAIN, ISOFORM J"/>
    <property type="match status" value="1"/>
</dbReference>
<dbReference type="InterPro" id="IPR020845">
    <property type="entry name" value="AMP-binding_CS"/>
</dbReference>
<dbReference type="GO" id="GO:0004467">
    <property type="term" value="F:long-chain fatty acid-CoA ligase activity"/>
    <property type="evidence" value="ECO:0007669"/>
    <property type="project" value="UniProtKB-EC"/>
</dbReference>
<organism evidence="10 11">
    <name type="scientific">Macrostomum lignano</name>
    <dbReference type="NCBI Taxonomy" id="282301"/>
    <lineage>
        <taxon>Eukaryota</taxon>
        <taxon>Metazoa</taxon>
        <taxon>Spiralia</taxon>
        <taxon>Lophotrochozoa</taxon>
        <taxon>Platyhelminthes</taxon>
        <taxon>Rhabditophora</taxon>
        <taxon>Macrostomorpha</taxon>
        <taxon>Macrostomida</taxon>
        <taxon>Macrostomidae</taxon>
        <taxon>Macrostomum</taxon>
    </lineage>
</organism>
<keyword evidence="3" id="KW-0547">Nucleotide-binding</keyword>